<organism evidence="1 2">
    <name type="scientific">Pseudonocardia parietis</name>
    <dbReference type="NCBI Taxonomy" id="570936"/>
    <lineage>
        <taxon>Bacteria</taxon>
        <taxon>Bacillati</taxon>
        <taxon>Actinomycetota</taxon>
        <taxon>Actinomycetes</taxon>
        <taxon>Pseudonocardiales</taxon>
        <taxon>Pseudonocardiaceae</taxon>
        <taxon>Pseudonocardia</taxon>
    </lineage>
</organism>
<evidence type="ECO:0008006" key="3">
    <source>
        <dbReference type="Google" id="ProtNLM"/>
    </source>
</evidence>
<comment type="caution">
    <text evidence="1">The sequence shown here is derived from an EMBL/GenBank/DDBJ whole genome shotgun (WGS) entry which is preliminary data.</text>
</comment>
<proteinExistence type="predicted"/>
<name>A0ABS4VQY4_9PSEU</name>
<evidence type="ECO:0000313" key="1">
    <source>
        <dbReference type="EMBL" id="MBP2366332.1"/>
    </source>
</evidence>
<dbReference type="EMBL" id="JAGINU010000001">
    <property type="protein sequence ID" value="MBP2366332.1"/>
    <property type="molecule type" value="Genomic_DNA"/>
</dbReference>
<reference evidence="1 2" key="1">
    <citation type="submission" date="2021-03" db="EMBL/GenBank/DDBJ databases">
        <title>Sequencing the genomes of 1000 actinobacteria strains.</title>
        <authorList>
            <person name="Klenk H.-P."/>
        </authorList>
    </citation>
    <scope>NUCLEOTIDE SEQUENCE [LARGE SCALE GENOMIC DNA]</scope>
    <source>
        <strain evidence="1 2">DSM 45256</strain>
    </source>
</reference>
<keyword evidence="2" id="KW-1185">Reference proteome</keyword>
<dbReference type="Proteomes" id="UP001519295">
    <property type="component" value="Unassembled WGS sequence"/>
</dbReference>
<protein>
    <recommendedName>
        <fullName evidence="3">Small CPxCG-related zinc finger protein</fullName>
    </recommendedName>
</protein>
<evidence type="ECO:0000313" key="2">
    <source>
        <dbReference type="Proteomes" id="UP001519295"/>
    </source>
</evidence>
<dbReference type="RefSeq" id="WP_210026369.1">
    <property type="nucleotide sequence ID" value="NZ_JAGINU010000001.1"/>
</dbReference>
<gene>
    <name evidence="1" type="ORF">JOF36_002028</name>
</gene>
<accession>A0ABS4VQY4</accession>
<sequence>MDENAEHPTGRTGTGTPDASRCTCCGRRGAREPLRLSGPGTPAYVAACPYCDLQPAETQGWLDEIVRDGS</sequence>